<evidence type="ECO:0000313" key="2">
    <source>
        <dbReference type="Proteomes" id="UP000249754"/>
    </source>
</evidence>
<dbReference type="GO" id="GO:0006352">
    <property type="term" value="P:DNA-templated transcription initiation"/>
    <property type="evidence" value="ECO:0007669"/>
    <property type="project" value="InterPro"/>
</dbReference>
<dbReference type="Proteomes" id="UP000249754">
    <property type="component" value="Unassembled WGS sequence"/>
</dbReference>
<dbReference type="SUPFAM" id="SSF88946">
    <property type="entry name" value="Sigma2 domain of RNA polymerase sigma factors"/>
    <property type="match status" value="1"/>
</dbReference>
<reference evidence="1 2" key="1">
    <citation type="submission" date="2018-06" db="EMBL/GenBank/DDBJ databases">
        <title>Genomic Encyclopedia of Archaeal and Bacterial Type Strains, Phase II (KMG-II): from individual species to whole genera.</title>
        <authorList>
            <person name="Goeker M."/>
        </authorList>
    </citation>
    <scope>NUCLEOTIDE SEQUENCE [LARGE SCALE GENOMIC DNA]</scope>
    <source>
        <strain evidence="1 2">DSM 14825</strain>
    </source>
</reference>
<comment type="caution">
    <text evidence="1">The sequence shown here is derived from an EMBL/GenBank/DDBJ whole genome shotgun (WGS) entry which is preliminary data.</text>
</comment>
<sequence>MDMRSTQLVYHSYSDTELTAHLKEGDRAAFEEIYERYWKKLYNETLNGYEIRNWWKRLFRMSLVICG</sequence>
<accession>A0A327T2H2</accession>
<gene>
    <name evidence="1" type="ORF">LY11_00702</name>
</gene>
<dbReference type="EMBL" id="QLLR01000002">
    <property type="protein sequence ID" value="RAJ35459.1"/>
    <property type="molecule type" value="Genomic_DNA"/>
</dbReference>
<name>A0A327T2H2_9SPHI</name>
<proteinExistence type="predicted"/>
<protein>
    <recommendedName>
        <fullName evidence="3">RNA polymerase sigma-70 factor (ECF subfamily)</fullName>
    </recommendedName>
</protein>
<dbReference type="AlphaFoldDB" id="A0A327T2H2"/>
<dbReference type="GO" id="GO:0003700">
    <property type="term" value="F:DNA-binding transcription factor activity"/>
    <property type="evidence" value="ECO:0007669"/>
    <property type="project" value="InterPro"/>
</dbReference>
<evidence type="ECO:0008006" key="3">
    <source>
        <dbReference type="Google" id="ProtNLM"/>
    </source>
</evidence>
<dbReference type="InterPro" id="IPR013325">
    <property type="entry name" value="RNA_pol_sigma_r2"/>
</dbReference>
<evidence type="ECO:0000313" key="1">
    <source>
        <dbReference type="EMBL" id="RAJ35459.1"/>
    </source>
</evidence>
<organism evidence="1 2">
    <name type="scientific">Pedobacter cryoconitis</name>
    <dbReference type="NCBI Taxonomy" id="188932"/>
    <lineage>
        <taxon>Bacteria</taxon>
        <taxon>Pseudomonadati</taxon>
        <taxon>Bacteroidota</taxon>
        <taxon>Sphingobacteriia</taxon>
        <taxon>Sphingobacteriales</taxon>
        <taxon>Sphingobacteriaceae</taxon>
        <taxon>Pedobacter</taxon>
    </lineage>
</organism>
<dbReference type="Gene3D" id="1.10.1740.10">
    <property type="match status" value="1"/>
</dbReference>